<proteinExistence type="predicted"/>
<accession>T1FIP6</accession>
<sequence>MKMVSLAVRSILQRSALNYFNNIKKATFMFSATRYNYFFVKCITNSIENNSQTQMKKAHDMFRVKSSAIMVIATFVALGLSVSSGFFLRKQGDSVTQRGIDRIESWKK</sequence>
<name>T1FIP6_HELRO</name>
<reference evidence="2 4" key="2">
    <citation type="journal article" date="2013" name="Nature">
        <title>Insights into bilaterian evolution from three spiralian genomes.</title>
        <authorList>
            <person name="Simakov O."/>
            <person name="Marletaz F."/>
            <person name="Cho S.J."/>
            <person name="Edsinger-Gonzales E."/>
            <person name="Havlak P."/>
            <person name="Hellsten U."/>
            <person name="Kuo D.H."/>
            <person name="Larsson T."/>
            <person name="Lv J."/>
            <person name="Arendt D."/>
            <person name="Savage R."/>
            <person name="Osoegawa K."/>
            <person name="de Jong P."/>
            <person name="Grimwood J."/>
            <person name="Chapman J.A."/>
            <person name="Shapiro H."/>
            <person name="Aerts A."/>
            <person name="Otillar R.P."/>
            <person name="Terry A.Y."/>
            <person name="Boore J.L."/>
            <person name="Grigoriev I.V."/>
            <person name="Lindberg D.R."/>
            <person name="Seaver E.C."/>
            <person name="Weisblat D.A."/>
            <person name="Putnam N.H."/>
            <person name="Rokhsar D.S."/>
        </authorList>
    </citation>
    <scope>NUCLEOTIDE SEQUENCE</scope>
</reference>
<feature type="transmembrane region" description="Helical" evidence="1">
    <location>
        <begin position="68"/>
        <end position="88"/>
    </location>
</feature>
<keyword evidence="1" id="KW-1133">Transmembrane helix</keyword>
<dbReference type="CTD" id="20208695"/>
<dbReference type="GeneID" id="20208695"/>
<dbReference type="Proteomes" id="UP000015101">
    <property type="component" value="Unassembled WGS sequence"/>
</dbReference>
<reference evidence="4" key="1">
    <citation type="submission" date="2012-12" db="EMBL/GenBank/DDBJ databases">
        <authorList>
            <person name="Hellsten U."/>
            <person name="Grimwood J."/>
            <person name="Chapman J.A."/>
            <person name="Shapiro H."/>
            <person name="Aerts A."/>
            <person name="Otillar R.P."/>
            <person name="Terry A.Y."/>
            <person name="Boore J.L."/>
            <person name="Simakov O."/>
            <person name="Marletaz F."/>
            <person name="Cho S.-J."/>
            <person name="Edsinger-Gonzales E."/>
            <person name="Havlak P."/>
            <person name="Kuo D.-H."/>
            <person name="Larsson T."/>
            <person name="Lv J."/>
            <person name="Arendt D."/>
            <person name="Savage R."/>
            <person name="Osoegawa K."/>
            <person name="de Jong P."/>
            <person name="Lindberg D.R."/>
            <person name="Seaver E.C."/>
            <person name="Weisblat D.A."/>
            <person name="Putnam N.H."/>
            <person name="Grigoriev I.V."/>
            <person name="Rokhsar D.S."/>
        </authorList>
    </citation>
    <scope>NUCLEOTIDE SEQUENCE</scope>
</reference>
<dbReference type="InParanoid" id="T1FIP6"/>
<reference evidence="3" key="3">
    <citation type="submission" date="2015-06" db="UniProtKB">
        <authorList>
            <consortium name="EnsemblMetazoa"/>
        </authorList>
    </citation>
    <scope>IDENTIFICATION</scope>
</reference>
<dbReference type="EMBL" id="KB097768">
    <property type="protein sequence ID" value="ESN90163.1"/>
    <property type="molecule type" value="Genomic_DNA"/>
</dbReference>
<dbReference type="AlphaFoldDB" id="T1FIP6"/>
<evidence type="ECO:0000313" key="4">
    <source>
        <dbReference type="Proteomes" id="UP000015101"/>
    </source>
</evidence>
<evidence type="ECO:0000313" key="3">
    <source>
        <dbReference type="EnsemblMetazoa" id="HelroP182764"/>
    </source>
</evidence>
<evidence type="ECO:0000313" key="2">
    <source>
        <dbReference type="EMBL" id="ESN90163.1"/>
    </source>
</evidence>
<dbReference type="HOGENOM" id="CLU_2199797_0_0_1"/>
<gene>
    <name evidence="3" type="primary">20208695</name>
    <name evidence="2" type="ORF">HELRODRAFT_182764</name>
</gene>
<dbReference type="EMBL" id="AMQM01008376">
    <property type="status" value="NOT_ANNOTATED_CDS"/>
    <property type="molecule type" value="Genomic_DNA"/>
</dbReference>
<dbReference type="EnsemblMetazoa" id="HelroT182764">
    <property type="protein sequence ID" value="HelroP182764"/>
    <property type="gene ID" value="HelroG182764"/>
</dbReference>
<organism evidence="3 4">
    <name type="scientific">Helobdella robusta</name>
    <name type="common">Californian leech</name>
    <dbReference type="NCBI Taxonomy" id="6412"/>
    <lineage>
        <taxon>Eukaryota</taxon>
        <taxon>Metazoa</taxon>
        <taxon>Spiralia</taxon>
        <taxon>Lophotrochozoa</taxon>
        <taxon>Annelida</taxon>
        <taxon>Clitellata</taxon>
        <taxon>Hirudinea</taxon>
        <taxon>Rhynchobdellida</taxon>
        <taxon>Glossiphoniidae</taxon>
        <taxon>Helobdella</taxon>
    </lineage>
</organism>
<keyword evidence="1" id="KW-0472">Membrane</keyword>
<dbReference type="RefSeq" id="XP_009031740.1">
    <property type="nucleotide sequence ID" value="XM_009033492.1"/>
</dbReference>
<protein>
    <submittedName>
        <fullName evidence="2 3">Uncharacterized protein</fullName>
    </submittedName>
</protein>
<dbReference type="OrthoDB" id="6159012at2759"/>
<keyword evidence="1" id="KW-0812">Transmembrane</keyword>
<evidence type="ECO:0000256" key="1">
    <source>
        <dbReference type="SAM" id="Phobius"/>
    </source>
</evidence>
<dbReference type="KEGG" id="hro:HELRODRAFT_182764"/>
<keyword evidence="4" id="KW-1185">Reference proteome</keyword>